<evidence type="ECO:0000313" key="3">
    <source>
        <dbReference type="Proteomes" id="UP001597097"/>
    </source>
</evidence>
<name>A0ABW4G0G9_9ACTN</name>
<dbReference type="RefSeq" id="WP_219533788.1">
    <property type="nucleotide sequence ID" value="NZ_JAHKRM010000019.1"/>
</dbReference>
<evidence type="ECO:0000259" key="1">
    <source>
        <dbReference type="PROSITE" id="PS50943"/>
    </source>
</evidence>
<evidence type="ECO:0000313" key="2">
    <source>
        <dbReference type="EMBL" id="MFD1536142.1"/>
    </source>
</evidence>
<dbReference type="Pfam" id="PF13560">
    <property type="entry name" value="HTH_31"/>
    <property type="match status" value="1"/>
</dbReference>
<dbReference type="SMART" id="SM00530">
    <property type="entry name" value="HTH_XRE"/>
    <property type="match status" value="1"/>
</dbReference>
<dbReference type="EMBL" id="JBHUCM010000005">
    <property type="protein sequence ID" value="MFD1536142.1"/>
    <property type="molecule type" value="Genomic_DNA"/>
</dbReference>
<comment type="caution">
    <text evidence="2">The sequence shown here is derived from an EMBL/GenBank/DDBJ whole genome shotgun (WGS) entry which is preliminary data.</text>
</comment>
<dbReference type="Proteomes" id="UP001597097">
    <property type="component" value="Unassembled WGS sequence"/>
</dbReference>
<dbReference type="Pfam" id="PF19054">
    <property type="entry name" value="DUF5753"/>
    <property type="match status" value="1"/>
</dbReference>
<reference evidence="3" key="1">
    <citation type="journal article" date="2019" name="Int. J. Syst. Evol. Microbiol.">
        <title>The Global Catalogue of Microorganisms (GCM) 10K type strain sequencing project: providing services to taxonomists for standard genome sequencing and annotation.</title>
        <authorList>
            <consortium name="The Broad Institute Genomics Platform"/>
            <consortium name="The Broad Institute Genome Sequencing Center for Infectious Disease"/>
            <person name="Wu L."/>
            <person name="Ma J."/>
        </authorList>
    </citation>
    <scope>NUCLEOTIDE SEQUENCE [LARGE SCALE GENOMIC DNA]</scope>
    <source>
        <strain evidence="3">CGMCC 1.15399</strain>
    </source>
</reference>
<dbReference type="PROSITE" id="PS50943">
    <property type="entry name" value="HTH_CROC1"/>
    <property type="match status" value="1"/>
</dbReference>
<keyword evidence="3" id="KW-1185">Reference proteome</keyword>
<protein>
    <submittedName>
        <fullName evidence="2">Scr1 family TA system antitoxin-like transcriptional regulator</fullName>
    </submittedName>
</protein>
<organism evidence="2 3">
    <name type="scientific">Nonomuraea guangzhouensis</name>
    <dbReference type="NCBI Taxonomy" id="1291555"/>
    <lineage>
        <taxon>Bacteria</taxon>
        <taxon>Bacillati</taxon>
        <taxon>Actinomycetota</taxon>
        <taxon>Actinomycetes</taxon>
        <taxon>Streptosporangiales</taxon>
        <taxon>Streptosporangiaceae</taxon>
        <taxon>Nonomuraea</taxon>
    </lineage>
</organism>
<gene>
    <name evidence="2" type="ORF">ACFSJ0_03795</name>
</gene>
<dbReference type="InterPro" id="IPR001387">
    <property type="entry name" value="Cro/C1-type_HTH"/>
</dbReference>
<proteinExistence type="predicted"/>
<accession>A0ABW4G0G9</accession>
<feature type="domain" description="HTH cro/C1-type" evidence="1">
    <location>
        <begin position="21"/>
        <end position="75"/>
    </location>
</feature>
<dbReference type="CDD" id="cd00093">
    <property type="entry name" value="HTH_XRE"/>
    <property type="match status" value="1"/>
</dbReference>
<sequence length="277" mass="30778">MRPAKELNPDASAEARFGYELRQLRLEAGLTQGQLGHKIGFSANLVGSVERAVRTPTEALAKRCEERLRLEPGRLVDLLPVGKREPMLKTFAPWLDIETMARELWTWEPTIVPGLLQTPEYARAILEGKPGVTGDQVEEAVRSRMARKEIFQRDSPPTLWAVLDESILYRPIGGESITRNQLSYLVEVAHSPCITIQILPLSACITAGLLGGFVIAHMTGGSSAAFVDSPVSGKVWGKAAEIEILHLRYQMCRAEALPQSLSIKKIEERLEQGWTWN</sequence>
<dbReference type="InterPro" id="IPR043917">
    <property type="entry name" value="DUF5753"/>
</dbReference>